<evidence type="ECO:0000256" key="2">
    <source>
        <dbReference type="ARBA" id="ARBA00022801"/>
    </source>
</evidence>
<keyword evidence="2 4" id="KW-0378">Hydrolase</keyword>
<evidence type="ECO:0000256" key="1">
    <source>
        <dbReference type="ARBA" id="ARBA00001946"/>
    </source>
</evidence>
<sequence>MDVKVQIGDVKFNYRVAGVWLNQDYVLLHRMKHEPFWSLPGGRVAVGEESSTSINREFMEELGIEVKVDRLLGTSENFFVHNDKKVHEIGLYYIVHSEDTNTLRKTGEFSGEEGDDLVYQWVKIDQLPSIDVRPVFLYDTLKDLPVGAQHWVNHDH</sequence>
<dbReference type="RefSeq" id="WP_027446392.1">
    <property type="nucleotide sequence ID" value="NZ_AULJ01000034.1"/>
</dbReference>
<dbReference type="InterPro" id="IPR000086">
    <property type="entry name" value="NUDIX_hydrolase_dom"/>
</dbReference>
<keyword evidence="5" id="KW-1185">Reference proteome</keyword>
<dbReference type="GO" id="GO:0016787">
    <property type="term" value="F:hydrolase activity"/>
    <property type="evidence" value="ECO:0007669"/>
    <property type="project" value="UniProtKB-KW"/>
</dbReference>
<dbReference type="PANTHER" id="PTHR43046:SF14">
    <property type="entry name" value="MUTT_NUDIX FAMILY PROTEIN"/>
    <property type="match status" value="1"/>
</dbReference>
<feature type="domain" description="Nudix hydrolase" evidence="3">
    <location>
        <begin position="11"/>
        <end position="145"/>
    </location>
</feature>
<dbReference type="EMBL" id="AVPF01000011">
    <property type="protein sequence ID" value="KGX89902.1"/>
    <property type="molecule type" value="Genomic_DNA"/>
</dbReference>
<dbReference type="Pfam" id="PF00293">
    <property type="entry name" value="NUDIX"/>
    <property type="match status" value="1"/>
</dbReference>
<evidence type="ECO:0000313" key="4">
    <source>
        <dbReference type="EMBL" id="KGX89902.1"/>
    </source>
</evidence>
<dbReference type="Proteomes" id="UP000030403">
    <property type="component" value="Unassembled WGS sequence"/>
</dbReference>
<dbReference type="InterPro" id="IPR015797">
    <property type="entry name" value="NUDIX_hydrolase-like_dom_sf"/>
</dbReference>
<dbReference type="AlphaFoldDB" id="A0A0A5I224"/>
<comment type="cofactor">
    <cofactor evidence="1">
        <name>Mg(2+)</name>
        <dbReference type="ChEBI" id="CHEBI:18420"/>
    </cofactor>
</comment>
<evidence type="ECO:0000259" key="3">
    <source>
        <dbReference type="PROSITE" id="PS51462"/>
    </source>
</evidence>
<evidence type="ECO:0000313" key="5">
    <source>
        <dbReference type="Proteomes" id="UP000030403"/>
    </source>
</evidence>
<dbReference type="SUPFAM" id="SSF55811">
    <property type="entry name" value="Nudix"/>
    <property type="match status" value="1"/>
</dbReference>
<proteinExistence type="predicted"/>
<dbReference type="PANTHER" id="PTHR43046">
    <property type="entry name" value="GDP-MANNOSE MANNOSYL HYDROLASE"/>
    <property type="match status" value="1"/>
</dbReference>
<dbReference type="Gene3D" id="3.90.79.10">
    <property type="entry name" value="Nucleoside Triphosphate Pyrophosphohydrolase"/>
    <property type="match status" value="1"/>
</dbReference>
<name>A0A0A5I224_9BACI</name>
<dbReference type="CDD" id="cd04688">
    <property type="entry name" value="NUDIX_Hydrolase"/>
    <property type="match status" value="1"/>
</dbReference>
<gene>
    <name evidence="4" type="ORF">N783_03370</name>
</gene>
<dbReference type="eggNOG" id="COG0494">
    <property type="taxonomic scope" value="Bacteria"/>
</dbReference>
<comment type="caution">
    <text evidence="4">The sequence shown here is derived from an EMBL/GenBank/DDBJ whole genome shotgun (WGS) entry which is preliminary data.</text>
</comment>
<dbReference type="PROSITE" id="PS51462">
    <property type="entry name" value="NUDIX"/>
    <property type="match status" value="1"/>
</dbReference>
<reference evidence="4 5" key="1">
    <citation type="submission" date="2013-08" db="EMBL/GenBank/DDBJ databases">
        <authorList>
            <person name="Huang J."/>
            <person name="Wang G."/>
        </authorList>
    </citation>
    <scope>NUCLEOTIDE SEQUENCE [LARGE SCALE GENOMIC DNA]</scope>
    <source>
        <strain evidence="4 5">BH030004</strain>
    </source>
</reference>
<dbReference type="OrthoDB" id="9804442at2"/>
<organism evidence="4 5">
    <name type="scientific">Pontibacillus marinus BH030004 = DSM 16465</name>
    <dbReference type="NCBI Taxonomy" id="1385511"/>
    <lineage>
        <taxon>Bacteria</taxon>
        <taxon>Bacillati</taxon>
        <taxon>Bacillota</taxon>
        <taxon>Bacilli</taxon>
        <taxon>Bacillales</taxon>
        <taxon>Bacillaceae</taxon>
        <taxon>Pontibacillus</taxon>
    </lineage>
</organism>
<dbReference type="STRING" id="1385511.GCA_000425225_02724"/>
<protein>
    <submittedName>
        <fullName evidence="4">NUDIX hydrolase</fullName>
    </submittedName>
</protein>
<accession>A0A0A5I224</accession>